<reference evidence="3 4" key="1">
    <citation type="submission" date="2020-02" db="EMBL/GenBank/DDBJ databases">
        <title>Newly sequenced genome of strain CSTR1 showed variability in Candidatus Kuenenia stuttgartiensis genomes.</title>
        <authorList>
            <person name="Ding C."/>
            <person name="Adrian L."/>
        </authorList>
    </citation>
    <scope>NUCLEOTIDE SEQUENCE [LARGE SCALE GENOMIC DNA]</scope>
    <source>
        <strain evidence="3 4">CSTR1</strain>
    </source>
</reference>
<feature type="domain" description="VOC" evidence="2">
    <location>
        <begin position="4"/>
        <end position="144"/>
    </location>
</feature>
<evidence type="ECO:0000313" key="3">
    <source>
        <dbReference type="EMBL" id="QII14125.1"/>
    </source>
</evidence>
<dbReference type="PANTHER" id="PTHR43048">
    <property type="entry name" value="METHYLMALONYL-COA EPIMERASE"/>
    <property type="match status" value="1"/>
</dbReference>
<dbReference type="PROSITE" id="PS51819">
    <property type="entry name" value="VOC"/>
    <property type="match status" value="1"/>
</dbReference>
<sequence length="147" mass="16170">MILATRHTGLVVRDLDKAVVFYCDILGLSIFKRMKESGSYIERVVGIPGVALEWIKLKANDGSLVELIQYHSSSVISQEIENSPSDRLGCSHIAFTVNDIDRLYSALIGNGYHCNSVPQPSPDGTVKVMYAHDPDGIIVELVQELVP</sequence>
<gene>
    <name evidence="3" type="ORF">KsCSTR_47480</name>
</gene>
<dbReference type="InterPro" id="IPR029068">
    <property type="entry name" value="Glyas_Bleomycin-R_OHBP_Dase"/>
</dbReference>
<dbReference type="RefSeq" id="WP_164995605.1">
    <property type="nucleotide sequence ID" value="NZ_CP049055.1"/>
</dbReference>
<dbReference type="Gene3D" id="3.10.180.10">
    <property type="entry name" value="2,3-Dihydroxybiphenyl 1,2-Dioxygenase, domain 1"/>
    <property type="match status" value="1"/>
</dbReference>
<dbReference type="EMBL" id="CP049055">
    <property type="protein sequence ID" value="QII14125.1"/>
    <property type="molecule type" value="Genomic_DNA"/>
</dbReference>
<dbReference type="PANTHER" id="PTHR43048:SF3">
    <property type="entry name" value="METHYLMALONYL-COA EPIMERASE, MITOCHONDRIAL"/>
    <property type="match status" value="1"/>
</dbReference>
<dbReference type="InterPro" id="IPR037523">
    <property type="entry name" value="VOC_core"/>
</dbReference>
<accession>A0A6G7GX80</accession>
<proteinExistence type="predicted"/>
<evidence type="ECO:0000259" key="2">
    <source>
        <dbReference type="PROSITE" id="PS51819"/>
    </source>
</evidence>
<dbReference type="GO" id="GO:0046491">
    <property type="term" value="P:L-methylmalonyl-CoA metabolic process"/>
    <property type="evidence" value="ECO:0007669"/>
    <property type="project" value="TreeGrafter"/>
</dbReference>
<dbReference type="InterPro" id="IPR018146">
    <property type="entry name" value="Glyoxalase_1_CS"/>
</dbReference>
<organism evidence="3 4">
    <name type="scientific">Kuenenia stuttgartiensis</name>
    <dbReference type="NCBI Taxonomy" id="174633"/>
    <lineage>
        <taxon>Bacteria</taxon>
        <taxon>Pseudomonadati</taxon>
        <taxon>Planctomycetota</taxon>
        <taxon>Candidatus Brocadiia</taxon>
        <taxon>Candidatus Brocadiales</taxon>
        <taxon>Candidatus Brocadiaceae</taxon>
        <taxon>Candidatus Kuenenia</taxon>
    </lineage>
</organism>
<dbReference type="Pfam" id="PF00903">
    <property type="entry name" value="Glyoxalase"/>
    <property type="match status" value="1"/>
</dbReference>
<dbReference type="GO" id="GO:0004493">
    <property type="term" value="F:methylmalonyl-CoA epimerase activity"/>
    <property type="evidence" value="ECO:0007669"/>
    <property type="project" value="TreeGrafter"/>
</dbReference>
<dbReference type="InterPro" id="IPR051785">
    <property type="entry name" value="MMCE/EMCE_epimerase"/>
</dbReference>
<dbReference type="InterPro" id="IPR004360">
    <property type="entry name" value="Glyas_Fos-R_dOase_dom"/>
</dbReference>
<name>A0A6G7GX80_KUEST</name>
<dbReference type="GO" id="GO:0004462">
    <property type="term" value="F:lactoylglutathione lyase activity"/>
    <property type="evidence" value="ECO:0007669"/>
    <property type="project" value="InterPro"/>
</dbReference>
<protein>
    <submittedName>
        <fullName evidence="3">Glyoxalase</fullName>
    </submittedName>
</protein>
<dbReference type="GO" id="GO:0046872">
    <property type="term" value="F:metal ion binding"/>
    <property type="evidence" value="ECO:0007669"/>
    <property type="project" value="UniProtKB-KW"/>
</dbReference>
<dbReference type="AlphaFoldDB" id="A0A6G7GX80"/>
<dbReference type="Proteomes" id="UP000501926">
    <property type="component" value="Chromosome"/>
</dbReference>
<dbReference type="SUPFAM" id="SSF54593">
    <property type="entry name" value="Glyoxalase/Bleomycin resistance protein/Dihydroxybiphenyl dioxygenase"/>
    <property type="match status" value="1"/>
</dbReference>
<evidence type="ECO:0000256" key="1">
    <source>
        <dbReference type="ARBA" id="ARBA00022723"/>
    </source>
</evidence>
<evidence type="ECO:0000313" key="4">
    <source>
        <dbReference type="Proteomes" id="UP000501926"/>
    </source>
</evidence>
<dbReference type="PROSITE" id="PS00934">
    <property type="entry name" value="GLYOXALASE_I_1"/>
    <property type="match status" value="1"/>
</dbReference>
<keyword evidence="1" id="KW-0479">Metal-binding</keyword>